<proteinExistence type="predicted"/>
<protein>
    <submittedName>
        <fullName evidence="1">Uncharacterized protein</fullName>
    </submittedName>
</protein>
<comment type="caution">
    <text evidence="1">The sequence shown here is derived from an EMBL/GenBank/DDBJ whole genome shotgun (WGS) entry which is preliminary data.</text>
</comment>
<dbReference type="AlphaFoldDB" id="A0A444IRL8"/>
<name>A0A444IRL8_9BACT</name>
<keyword evidence="2" id="KW-1185">Reference proteome</keyword>
<gene>
    <name evidence="1" type="ORF">H206_01581</name>
</gene>
<sequence>MISFKEVASKPDEMIAMTGYTLEEFNALFSVFEEVVIENDRTLEGKKRKNRPTFYKNSTFSSCYELLFLS</sequence>
<evidence type="ECO:0000313" key="1">
    <source>
        <dbReference type="EMBL" id="RWX43453.1"/>
    </source>
</evidence>
<reference evidence="1 2" key="1">
    <citation type="submission" date="2017-01" db="EMBL/GenBank/DDBJ databases">
        <title>The cable genome- insights into the physiology and evolution of filamentous bacteria capable of sulfide oxidation via long distance electron transfer.</title>
        <authorList>
            <person name="Schreiber L."/>
            <person name="Bjerg J.T."/>
            <person name="Boggild A."/>
            <person name="Van De Vossenberg J."/>
            <person name="Meysman F."/>
            <person name="Nielsen L.P."/>
            <person name="Schramm A."/>
            <person name="Kjeldsen K.U."/>
        </authorList>
    </citation>
    <scope>NUCLEOTIDE SEQUENCE [LARGE SCALE GENOMIC DNA]</scope>
    <source>
        <strain evidence="1">MCF</strain>
    </source>
</reference>
<dbReference type="EMBL" id="MTKO01000120">
    <property type="protein sequence ID" value="RWX43453.1"/>
    <property type="molecule type" value="Genomic_DNA"/>
</dbReference>
<evidence type="ECO:0000313" key="2">
    <source>
        <dbReference type="Proteomes" id="UP000287853"/>
    </source>
</evidence>
<accession>A0A444IRL8</accession>
<dbReference type="Proteomes" id="UP000287853">
    <property type="component" value="Unassembled WGS sequence"/>
</dbReference>
<organism evidence="1 2">
    <name type="scientific">Candidatus Electrothrix aarhusensis</name>
    <dbReference type="NCBI Taxonomy" id="1859131"/>
    <lineage>
        <taxon>Bacteria</taxon>
        <taxon>Pseudomonadati</taxon>
        <taxon>Thermodesulfobacteriota</taxon>
        <taxon>Desulfobulbia</taxon>
        <taxon>Desulfobulbales</taxon>
        <taxon>Desulfobulbaceae</taxon>
        <taxon>Candidatus Electrothrix</taxon>
    </lineage>
</organism>